<evidence type="ECO:0000313" key="1">
    <source>
        <dbReference type="EMBL" id="MEK0172377.1"/>
    </source>
</evidence>
<dbReference type="EMBL" id="JBBLYY010000065">
    <property type="protein sequence ID" value="MEK0172377.1"/>
    <property type="molecule type" value="Genomic_DNA"/>
</dbReference>
<gene>
    <name evidence="1" type="ORF">WMN62_12940</name>
</gene>
<organism evidence="1 2">
    <name type="scientific">Curtobacterium citreum</name>
    <dbReference type="NCBI Taxonomy" id="2036"/>
    <lineage>
        <taxon>Bacteria</taxon>
        <taxon>Bacillati</taxon>
        <taxon>Actinomycetota</taxon>
        <taxon>Actinomycetes</taxon>
        <taxon>Micrococcales</taxon>
        <taxon>Microbacteriaceae</taxon>
        <taxon>Curtobacterium</taxon>
    </lineage>
</organism>
<protein>
    <recommendedName>
        <fullName evidence="3">Winged helix DNA-binding domain-containing protein</fullName>
    </recommendedName>
</protein>
<sequence>MPILENRAAAEAALRAALPRGSVSLRTRADGDFSAVLPDGTRKALHLAWAGYGYPRDVERTLRDERVIDARSKEDLVVIAARTLSDGARQLLRSEGLSWLGLDGSAELRLGTVWVDRDGSRTNPALRPAIGWTRGRADVAEALLAIMAKREPERPGADDVPEVEALADLSGRSLGTVANTLASFDANGWTARGRQSRSRIVANAPALLDSWAMWESTQRRRFDGYHSIHREPQRVIDDLSAAFGRSLILTGAAASEEIRPMLTGSWVVTAYVDTTDGWPGVDLGTGRAKMIPAAVPRIRLAPASQVIVKTRGPGHRTWVSSPARTYADLLDGSERELEAAEAFRELALRQFS</sequence>
<evidence type="ECO:0008006" key="3">
    <source>
        <dbReference type="Google" id="ProtNLM"/>
    </source>
</evidence>
<dbReference type="RefSeq" id="WP_340197233.1">
    <property type="nucleotide sequence ID" value="NZ_JBBKAP010000059.1"/>
</dbReference>
<dbReference type="Proteomes" id="UP001370299">
    <property type="component" value="Unassembled WGS sequence"/>
</dbReference>
<accession>A0ABU8YD08</accession>
<name>A0ABU8YD08_9MICO</name>
<keyword evidence="2" id="KW-1185">Reference proteome</keyword>
<evidence type="ECO:0000313" key="2">
    <source>
        <dbReference type="Proteomes" id="UP001370299"/>
    </source>
</evidence>
<comment type="caution">
    <text evidence="1">The sequence shown here is derived from an EMBL/GenBank/DDBJ whole genome shotgun (WGS) entry which is preliminary data.</text>
</comment>
<proteinExistence type="predicted"/>
<reference evidence="1 2" key="1">
    <citation type="submission" date="2024-03" db="EMBL/GenBank/DDBJ databases">
        <title>Whole genomes of four grape xylem sap localized bacterial endophytes.</title>
        <authorList>
            <person name="Kumar G."/>
            <person name="Savka M.A."/>
        </authorList>
    </citation>
    <scope>NUCLEOTIDE SEQUENCE [LARGE SCALE GENOMIC DNA]</scope>
    <source>
        <strain evidence="1 2">RIT_GXS8</strain>
    </source>
</reference>